<proteinExistence type="predicted"/>
<name>A0AAX4HVG9_9BACT</name>
<accession>A0AAX4HVG9</accession>
<evidence type="ECO:0000313" key="2">
    <source>
        <dbReference type="EMBL" id="WPU67083.1"/>
    </source>
</evidence>
<dbReference type="EMBL" id="CP139487">
    <property type="protein sequence ID" value="WPU67083.1"/>
    <property type="molecule type" value="Genomic_DNA"/>
</dbReference>
<reference evidence="2 3" key="1">
    <citation type="submission" date="2023-11" db="EMBL/GenBank/DDBJ databases">
        <title>Peredibacter starrii A3.12.</title>
        <authorList>
            <person name="Mitchell R.J."/>
        </authorList>
    </citation>
    <scope>NUCLEOTIDE SEQUENCE [LARGE SCALE GENOMIC DNA]</scope>
    <source>
        <strain evidence="2 3">A3.12</strain>
    </source>
</reference>
<dbReference type="AlphaFoldDB" id="A0AAX4HVG9"/>
<dbReference type="InterPro" id="IPR010982">
    <property type="entry name" value="Lambda_DNA-bd_dom_sf"/>
</dbReference>
<evidence type="ECO:0000313" key="3">
    <source>
        <dbReference type="Proteomes" id="UP001324634"/>
    </source>
</evidence>
<sequence length="246" mass="28504">MQKNFAAYLEKEFLERRNRNPSYSLRAFAKLLGVDQSTLSKFFNGARDLSWTIRTQCLERLGASETVIAQFEEERRTLLSEYTELEESLMTVIGDWRFWGVLEYLKIDNKCSVEFLANRFHIPVEDMQGILEQLLKLGFISQDQNVYKLLKPNNSWVDGSKTSEARKMLQKRLSQLSYDAIDKVGIESRYHGSLTVAVDKNRLPEIKDKIMAFQAELGQYIQKKSSLNEVYQLTVSFFPLTKGSEV</sequence>
<evidence type="ECO:0000259" key="1">
    <source>
        <dbReference type="Pfam" id="PF14394"/>
    </source>
</evidence>
<dbReference type="CDD" id="cd00093">
    <property type="entry name" value="HTH_XRE"/>
    <property type="match status" value="1"/>
</dbReference>
<dbReference type="InterPro" id="IPR025537">
    <property type="entry name" value="DUF4423"/>
</dbReference>
<dbReference type="InterPro" id="IPR011873">
    <property type="entry name" value="CHP02147"/>
</dbReference>
<feature type="domain" description="DUF4423" evidence="1">
    <location>
        <begin position="83"/>
        <end position="240"/>
    </location>
</feature>
<protein>
    <submittedName>
        <fullName evidence="2">TIGR02147 family protein</fullName>
    </submittedName>
</protein>
<dbReference type="InterPro" id="IPR001387">
    <property type="entry name" value="Cro/C1-type_HTH"/>
</dbReference>
<gene>
    <name evidence="2" type="ORF">SOO65_09990</name>
</gene>
<dbReference type="GO" id="GO:0003677">
    <property type="term" value="F:DNA binding"/>
    <property type="evidence" value="ECO:0007669"/>
    <property type="project" value="InterPro"/>
</dbReference>
<dbReference type="Proteomes" id="UP001324634">
    <property type="component" value="Chromosome"/>
</dbReference>
<dbReference type="Pfam" id="PF14394">
    <property type="entry name" value="DUF4423"/>
    <property type="match status" value="1"/>
</dbReference>
<keyword evidence="3" id="KW-1185">Reference proteome</keyword>
<dbReference type="KEGG" id="psti:SOO65_09990"/>
<dbReference type="RefSeq" id="WP_321399926.1">
    <property type="nucleotide sequence ID" value="NZ_CP139487.1"/>
</dbReference>
<dbReference type="NCBIfam" id="TIGR02147">
    <property type="entry name" value="Fsuc_second"/>
    <property type="match status" value="1"/>
</dbReference>
<organism evidence="2 3">
    <name type="scientific">Peredibacter starrii</name>
    <dbReference type="NCBI Taxonomy" id="28202"/>
    <lineage>
        <taxon>Bacteria</taxon>
        <taxon>Pseudomonadati</taxon>
        <taxon>Bdellovibrionota</taxon>
        <taxon>Bacteriovoracia</taxon>
        <taxon>Bacteriovoracales</taxon>
        <taxon>Bacteriovoracaceae</taxon>
        <taxon>Peredibacter</taxon>
    </lineage>
</organism>
<dbReference type="SUPFAM" id="SSF47413">
    <property type="entry name" value="lambda repressor-like DNA-binding domains"/>
    <property type="match status" value="1"/>
</dbReference>